<dbReference type="Proteomes" id="UP000800235">
    <property type="component" value="Unassembled WGS sequence"/>
</dbReference>
<accession>A0A9P4U3W1</accession>
<keyword evidence="3" id="KW-1003">Cell membrane</keyword>
<feature type="region of interest" description="Disordered" evidence="7">
    <location>
        <begin position="1"/>
        <end position="87"/>
    </location>
</feature>
<evidence type="ECO:0000256" key="5">
    <source>
        <dbReference type="ARBA" id="ARBA00022989"/>
    </source>
</evidence>
<feature type="compositionally biased region" description="Polar residues" evidence="7">
    <location>
        <begin position="1"/>
        <end position="10"/>
    </location>
</feature>
<evidence type="ECO:0000256" key="6">
    <source>
        <dbReference type="ARBA" id="ARBA00023136"/>
    </source>
</evidence>
<dbReference type="Pfam" id="PF07670">
    <property type="entry name" value="Gate"/>
    <property type="match status" value="1"/>
</dbReference>
<keyword evidence="5 8" id="KW-1133">Transmembrane helix</keyword>
<feature type="domain" description="Concentrative nucleoside transporter N-terminal" evidence="9">
    <location>
        <begin position="236"/>
        <end position="308"/>
    </location>
</feature>
<comment type="caution">
    <text evidence="12">The sequence shown here is derived from an EMBL/GenBank/DDBJ whole genome shotgun (WGS) entry which is preliminary data.</text>
</comment>
<protein>
    <submittedName>
        <fullName evidence="12">Uncharacterized protein</fullName>
    </submittedName>
</protein>
<sequence>MEHAHNNMQKSHMAPNLDPALDPAKEHHHEHLHHDANAEKGRHDDPVYSVGTTKERSDIPDQDPMDHALHRRHHPEHDTSGEGHKMRGKDETLAYENYDAEKGAGSNPESDPQSHKVSRFYKKYRIFFHLFLLLLFTGWWIASLVLHRNDKNWIIPFLVWLFITLRIITLHVPITLVTKPMHWVWNNTGVRIANLIPEKMRIPLGALLVISVIIIGAMASPEAADNTRANRAISLFGLLVFIGLLWATSKNRKKIMWHTVIVGMLCQFIVALFVLRTKAGYDIFNFISELCRELLGFANKGVIFLTDDTVPKLPWFFTGVVPPIIFFVSFVQLLYHWGTIQWFIGKFAVFFFWALRVSGAEAVVAAASPFIGQGESAMLIRPFVAHLTQAELHQVMCSGFATIAGSVLVAYINLGVNGQALISSCVMSIPASLAISKLRYPEEEETLTAGRVVIPDDDEHRAANFIHAFANGAWLGLKIAGMIVATLLCIIALVGLIDGLLTWWGRYINIGPGEYDLTLELILGYLFYPIAFLLGVPRENGDLLKVSRLIGIKIIENEFVAYSALQSEAQYATLSLRSRLIATYSLCGFGNLGSLGTQIGVLSQIAPGRSGDVSRLAISALISGIISTLTSASIAGLLVTDQEAFFNPPAPANGTASG</sequence>
<name>A0A9P4U3W1_9PEZI</name>
<dbReference type="PANTHER" id="PTHR10590:SF4">
    <property type="entry name" value="SOLUTE CARRIER FAMILY 28 MEMBER 3"/>
    <property type="match status" value="1"/>
</dbReference>
<feature type="transmembrane region" description="Helical" evidence="8">
    <location>
        <begin position="517"/>
        <end position="536"/>
    </location>
</feature>
<dbReference type="EMBL" id="MU007013">
    <property type="protein sequence ID" value="KAF2435443.1"/>
    <property type="molecule type" value="Genomic_DNA"/>
</dbReference>
<evidence type="ECO:0000259" key="10">
    <source>
        <dbReference type="Pfam" id="PF07662"/>
    </source>
</evidence>
<dbReference type="InterPro" id="IPR011657">
    <property type="entry name" value="CNT_C_dom"/>
</dbReference>
<dbReference type="GO" id="GO:0015293">
    <property type="term" value="F:symporter activity"/>
    <property type="evidence" value="ECO:0007669"/>
    <property type="project" value="TreeGrafter"/>
</dbReference>
<dbReference type="Pfam" id="PF01773">
    <property type="entry name" value="Nucleos_tra2_N"/>
    <property type="match status" value="1"/>
</dbReference>
<evidence type="ECO:0000256" key="8">
    <source>
        <dbReference type="SAM" id="Phobius"/>
    </source>
</evidence>
<dbReference type="InterPro" id="IPR002668">
    <property type="entry name" value="CNT_N_dom"/>
</dbReference>
<feature type="domain" description="Nucleoside transporter/FeoB GTPase Gate" evidence="11">
    <location>
        <begin position="318"/>
        <end position="414"/>
    </location>
</feature>
<evidence type="ECO:0000256" key="7">
    <source>
        <dbReference type="SAM" id="MobiDB-lite"/>
    </source>
</evidence>
<dbReference type="OrthoDB" id="6075923at2759"/>
<evidence type="ECO:0000313" key="13">
    <source>
        <dbReference type="Proteomes" id="UP000800235"/>
    </source>
</evidence>
<feature type="transmembrane region" description="Helical" evidence="8">
    <location>
        <begin position="153"/>
        <end position="177"/>
    </location>
</feature>
<reference evidence="12" key="1">
    <citation type="journal article" date="2020" name="Stud. Mycol.">
        <title>101 Dothideomycetes genomes: a test case for predicting lifestyles and emergence of pathogens.</title>
        <authorList>
            <person name="Haridas S."/>
            <person name="Albert R."/>
            <person name="Binder M."/>
            <person name="Bloem J."/>
            <person name="Labutti K."/>
            <person name="Salamov A."/>
            <person name="Andreopoulos B."/>
            <person name="Baker S."/>
            <person name="Barry K."/>
            <person name="Bills G."/>
            <person name="Bluhm B."/>
            <person name="Cannon C."/>
            <person name="Castanera R."/>
            <person name="Culley D."/>
            <person name="Daum C."/>
            <person name="Ezra D."/>
            <person name="Gonzalez J."/>
            <person name="Henrissat B."/>
            <person name="Kuo A."/>
            <person name="Liang C."/>
            <person name="Lipzen A."/>
            <person name="Lutzoni F."/>
            <person name="Magnuson J."/>
            <person name="Mondo S."/>
            <person name="Nolan M."/>
            <person name="Ohm R."/>
            <person name="Pangilinan J."/>
            <person name="Park H.-J."/>
            <person name="Ramirez L."/>
            <person name="Alfaro M."/>
            <person name="Sun H."/>
            <person name="Tritt A."/>
            <person name="Yoshinaga Y."/>
            <person name="Zwiers L.-H."/>
            <person name="Turgeon B."/>
            <person name="Goodwin S."/>
            <person name="Spatafora J."/>
            <person name="Crous P."/>
            <person name="Grigoriev I."/>
        </authorList>
    </citation>
    <scope>NUCLEOTIDE SEQUENCE</scope>
    <source>
        <strain evidence="12">CBS 130266</strain>
    </source>
</reference>
<proteinExistence type="inferred from homology"/>
<dbReference type="AlphaFoldDB" id="A0A9P4U3W1"/>
<feature type="transmembrane region" description="Helical" evidence="8">
    <location>
        <begin position="315"/>
        <end position="335"/>
    </location>
</feature>
<feature type="transmembrane region" description="Helical" evidence="8">
    <location>
        <begin position="475"/>
        <end position="497"/>
    </location>
</feature>
<feature type="transmembrane region" description="Helical" evidence="8">
    <location>
        <begin position="347"/>
        <end position="372"/>
    </location>
</feature>
<evidence type="ECO:0000256" key="1">
    <source>
        <dbReference type="ARBA" id="ARBA00004651"/>
    </source>
</evidence>
<feature type="compositionally biased region" description="Basic and acidic residues" evidence="7">
    <location>
        <begin position="53"/>
        <end position="68"/>
    </location>
</feature>
<dbReference type="GO" id="GO:0005337">
    <property type="term" value="F:nucleoside transmembrane transporter activity"/>
    <property type="evidence" value="ECO:0007669"/>
    <property type="project" value="InterPro"/>
</dbReference>
<evidence type="ECO:0000259" key="9">
    <source>
        <dbReference type="Pfam" id="PF01773"/>
    </source>
</evidence>
<feature type="transmembrane region" description="Helical" evidence="8">
    <location>
        <begin position="255"/>
        <end position="275"/>
    </location>
</feature>
<feature type="transmembrane region" description="Helical" evidence="8">
    <location>
        <begin position="392"/>
        <end position="414"/>
    </location>
</feature>
<evidence type="ECO:0000256" key="2">
    <source>
        <dbReference type="ARBA" id="ARBA00009033"/>
    </source>
</evidence>
<feature type="transmembrane region" description="Helical" evidence="8">
    <location>
        <begin position="202"/>
        <end position="220"/>
    </location>
</feature>
<evidence type="ECO:0000313" key="12">
    <source>
        <dbReference type="EMBL" id="KAF2435443.1"/>
    </source>
</evidence>
<dbReference type="InterPro" id="IPR008276">
    <property type="entry name" value="C_nuclsd_transpt"/>
</dbReference>
<comment type="similarity">
    <text evidence="2">Belongs to the concentrative nucleoside transporter (CNT) (TC 2.A.41) family.</text>
</comment>
<feature type="transmembrane region" description="Helical" evidence="8">
    <location>
        <begin position="232"/>
        <end position="248"/>
    </location>
</feature>
<feature type="transmembrane region" description="Helical" evidence="8">
    <location>
        <begin position="126"/>
        <end position="147"/>
    </location>
</feature>
<feature type="transmembrane region" description="Helical" evidence="8">
    <location>
        <begin position="616"/>
        <end position="639"/>
    </location>
</feature>
<evidence type="ECO:0000256" key="3">
    <source>
        <dbReference type="ARBA" id="ARBA00022475"/>
    </source>
</evidence>
<dbReference type="PANTHER" id="PTHR10590">
    <property type="entry name" value="SODIUM/NUCLEOSIDE COTRANSPORTER"/>
    <property type="match status" value="1"/>
</dbReference>
<keyword evidence="13" id="KW-1185">Reference proteome</keyword>
<comment type="subcellular location">
    <subcellularLocation>
        <location evidence="1">Cell membrane</location>
        <topology evidence="1">Multi-pass membrane protein</topology>
    </subcellularLocation>
</comment>
<dbReference type="InterPro" id="IPR011642">
    <property type="entry name" value="Gate_dom"/>
</dbReference>
<feature type="domain" description="Concentrative nucleoside transporter C-terminal" evidence="10">
    <location>
        <begin position="421"/>
        <end position="636"/>
    </location>
</feature>
<evidence type="ECO:0000259" key="11">
    <source>
        <dbReference type="Pfam" id="PF07670"/>
    </source>
</evidence>
<feature type="compositionally biased region" description="Basic and acidic residues" evidence="7">
    <location>
        <begin position="23"/>
        <end position="46"/>
    </location>
</feature>
<gene>
    <name evidence="12" type="ORF">EJ08DRAFT_338046</name>
</gene>
<organism evidence="12 13">
    <name type="scientific">Tothia fuscella</name>
    <dbReference type="NCBI Taxonomy" id="1048955"/>
    <lineage>
        <taxon>Eukaryota</taxon>
        <taxon>Fungi</taxon>
        <taxon>Dikarya</taxon>
        <taxon>Ascomycota</taxon>
        <taxon>Pezizomycotina</taxon>
        <taxon>Dothideomycetes</taxon>
        <taxon>Pleosporomycetidae</taxon>
        <taxon>Venturiales</taxon>
        <taxon>Cylindrosympodiaceae</taxon>
        <taxon>Tothia</taxon>
    </lineage>
</organism>
<dbReference type="GO" id="GO:0005886">
    <property type="term" value="C:plasma membrane"/>
    <property type="evidence" value="ECO:0007669"/>
    <property type="project" value="UniProtKB-SubCell"/>
</dbReference>
<evidence type="ECO:0000256" key="4">
    <source>
        <dbReference type="ARBA" id="ARBA00022692"/>
    </source>
</evidence>
<feature type="compositionally biased region" description="Basic and acidic residues" evidence="7">
    <location>
        <begin position="75"/>
        <end position="87"/>
    </location>
</feature>
<keyword evidence="4 8" id="KW-0812">Transmembrane</keyword>
<dbReference type="Pfam" id="PF07662">
    <property type="entry name" value="Nucleos_tra2_C"/>
    <property type="match status" value="1"/>
</dbReference>
<keyword evidence="6 8" id="KW-0472">Membrane</keyword>